<evidence type="ECO:0000313" key="9">
    <source>
        <dbReference type="EMBL" id="KAJ8345136.1"/>
    </source>
</evidence>
<feature type="transmembrane region" description="Helical" evidence="7">
    <location>
        <begin position="80"/>
        <end position="98"/>
    </location>
</feature>
<feature type="transmembrane region" description="Helical" evidence="7">
    <location>
        <begin position="412"/>
        <end position="431"/>
    </location>
</feature>
<accession>A0A9Q1EU75</accession>
<dbReference type="AlphaFoldDB" id="A0A9Q1EU75"/>
<feature type="region of interest" description="Disordered" evidence="6">
    <location>
        <begin position="569"/>
        <end position="605"/>
    </location>
</feature>
<gene>
    <name evidence="9" type="ORF">SKAU_G00293290</name>
</gene>
<comment type="caution">
    <text evidence="9">The sequence shown here is derived from an EMBL/GenBank/DDBJ whole genome shotgun (WGS) entry which is preliminary data.</text>
</comment>
<feature type="transmembrane region" description="Helical" evidence="7">
    <location>
        <begin position="12"/>
        <end position="35"/>
    </location>
</feature>
<dbReference type="GO" id="GO:0016020">
    <property type="term" value="C:membrane"/>
    <property type="evidence" value="ECO:0007669"/>
    <property type="project" value="UniProtKB-SubCell"/>
</dbReference>
<evidence type="ECO:0000256" key="7">
    <source>
        <dbReference type="SAM" id="Phobius"/>
    </source>
</evidence>
<feature type="transmembrane region" description="Helical" evidence="7">
    <location>
        <begin position="330"/>
        <end position="355"/>
    </location>
</feature>
<evidence type="ECO:0000313" key="10">
    <source>
        <dbReference type="Proteomes" id="UP001152622"/>
    </source>
</evidence>
<dbReference type="EMBL" id="JAINUF010000012">
    <property type="protein sequence ID" value="KAJ8345136.1"/>
    <property type="molecule type" value="Genomic_DNA"/>
</dbReference>
<reference evidence="9" key="1">
    <citation type="journal article" date="2023" name="Science">
        <title>Genome structures resolve the early diversification of teleost fishes.</title>
        <authorList>
            <person name="Parey E."/>
            <person name="Louis A."/>
            <person name="Montfort J."/>
            <person name="Bouchez O."/>
            <person name="Roques C."/>
            <person name="Iampietro C."/>
            <person name="Lluch J."/>
            <person name="Castinel A."/>
            <person name="Donnadieu C."/>
            <person name="Desvignes T."/>
            <person name="Floi Bucao C."/>
            <person name="Jouanno E."/>
            <person name="Wen M."/>
            <person name="Mejri S."/>
            <person name="Dirks R."/>
            <person name="Jansen H."/>
            <person name="Henkel C."/>
            <person name="Chen W.J."/>
            <person name="Zahm M."/>
            <person name="Cabau C."/>
            <person name="Klopp C."/>
            <person name="Thompson A.W."/>
            <person name="Robinson-Rechavi M."/>
            <person name="Braasch I."/>
            <person name="Lecointre G."/>
            <person name="Bobe J."/>
            <person name="Postlethwait J.H."/>
            <person name="Berthelot C."/>
            <person name="Roest Crollius H."/>
            <person name="Guiguen Y."/>
        </authorList>
    </citation>
    <scope>NUCLEOTIDE SEQUENCE</scope>
    <source>
        <strain evidence="9">WJC10195</strain>
    </source>
</reference>
<dbReference type="PANTHER" id="PTHR16172:SF41">
    <property type="entry name" value="MAJOR FACILITATOR SUPERFAMILY DOMAIN-CONTAINING PROTEIN 6-LIKE"/>
    <property type="match status" value="1"/>
</dbReference>
<evidence type="ECO:0000256" key="2">
    <source>
        <dbReference type="ARBA" id="ARBA00005241"/>
    </source>
</evidence>
<protein>
    <recommendedName>
        <fullName evidence="8">Major facilitator superfamily associated domain-containing protein</fullName>
    </recommendedName>
</protein>
<dbReference type="Proteomes" id="UP001152622">
    <property type="component" value="Chromosome 12"/>
</dbReference>
<evidence type="ECO:0000256" key="4">
    <source>
        <dbReference type="ARBA" id="ARBA00022989"/>
    </source>
</evidence>
<proteinExistence type="inferred from homology"/>
<evidence type="ECO:0000259" key="8">
    <source>
        <dbReference type="Pfam" id="PF12832"/>
    </source>
</evidence>
<keyword evidence="10" id="KW-1185">Reference proteome</keyword>
<feature type="transmembrane region" description="Helical" evidence="7">
    <location>
        <begin position="443"/>
        <end position="460"/>
    </location>
</feature>
<dbReference type="Pfam" id="PF12832">
    <property type="entry name" value="MFS_1_like"/>
    <property type="match status" value="1"/>
</dbReference>
<feature type="compositionally biased region" description="Acidic residues" evidence="6">
    <location>
        <begin position="573"/>
        <end position="585"/>
    </location>
</feature>
<dbReference type="Gene3D" id="1.20.1250.20">
    <property type="entry name" value="MFS general substrate transporter like domains"/>
    <property type="match status" value="2"/>
</dbReference>
<feature type="region of interest" description="Disordered" evidence="6">
    <location>
        <begin position="124"/>
        <end position="230"/>
    </location>
</feature>
<evidence type="ECO:0000256" key="1">
    <source>
        <dbReference type="ARBA" id="ARBA00004141"/>
    </source>
</evidence>
<name>A0A9Q1EU75_SYNKA</name>
<evidence type="ECO:0000256" key="5">
    <source>
        <dbReference type="ARBA" id="ARBA00023136"/>
    </source>
</evidence>
<feature type="transmembrane region" description="Helical" evidence="7">
    <location>
        <begin position="528"/>
        <end position="552"/>
    </location>
</feature>
<feature type="compositionally biased region" description="Polar residues" evidence="6">
    <location>
        <begin position="156"/>
        <end position="166"/>
    </location>
</feature>
<dbReference type="SUPFAM" id="SSF103473">
    <property type="entry name" value="MFS general substrate transporter"/>
    <property type="match status" value="1"/>
</dbReference>
<comment type="subcellular location">
    <subcellularLocation>
        <location evidence="1">Membrane</location>
        <topology evidence="1">Multi-pass membrane protein</topology>
    </subcellularLocation>
</comment>
<feature type="transmembrane region" description="Helical" evidence="7">
    <location>
        <begin position="41"/>
        <end position="59"/>
    </location>
</feature>
<keyword evidence="3 7" id="KW-0812">Transmembrane</keyword>
<feature type="transmembrane region" description="Helical" evidence="7">
    <location>
        <begin position="298"/>
        <end position="324"/>
    </location>
</feature>
<feature type="domain" description="Major facilitator superfamily associated" evidence="8">
    <location>
        <begin position="19"/>
        <end position="535"/>
    </location>
</feature>
<comment type="similarity">
    <text evidence="2">Belongs to the major facilitator superfamily. MFSD6 family.</text>
</comment>
<dbReference type="InterPro" id="IPR051717">
    <property type="entry name" value="MFS_MFSD6"/>
</dbReference>
<feature type="transmembrane region" description="Helical" evidence="7">
    <location>
        <begin position="376"/>
        <end position="400"/>
    </location>
</feature>
<dbReference type="OrthoDB" id="515887at2759"/>
<organism evidence="9 10">
    <name type="scientific">Synaphobranchus kaupii</name>
    <name type="common">Kaup's arrowtooth eel</name>
    <dbReference type="NCBI Taxonomy" id="118154"/>
    <lineage>
        <taxon>Eukaryota</taxon>
        <taxon>Metazoa</taxon>
        <taxon>Chordata</taxon>
        <taxon>Craniata</taxon>
        <taxon>Vertebrata</taxon>
        <taxon>Euteleostomi</taxon>
        <taxon>Actinopterygii</taxon>
        <taxon>Neopterygii</taxon>
        <taxon>Teleostei</taxon>
        <taxon>Anguilliformes</taxon>
        <taxon>Synaphobranchidae</taxon>
        <taxon>Synaphobranchus</taxon>
    </lineage>
</organism>
<keyword evidence="4 7" id="KW-1133">Transmembrane helix</keyword>
<dbReference type="InterPro" id="IPR036259">
    <property type="entry name" value="MFS_trans_sf"/>
</dbReference>
<sequence length="605" mass="64583">MKRNDGQWDVKAASAHAGLFHFLYFCGRACLLPFLTLYLRYLGLTAAMTGITMATRCLVTLAWGPVSTLLAKRYDRRRTVVIGSLLCSAGVALLLLLVPPADVDAAGRRCNTSRPWVSAGTNGDIGPVVDLGRPGNVTPPAGSPTRSWPLSLRPGGNSTATSTSVSKAPVRASNRTEGSPQVSEGPHRPVSSSNSGEKQVPFSGGKSSHSTSLPERGVRSAVRGSKQRLEEEEEEAARYEFLGSLKVMDPQHQLFFLVLMGVALWEGLAAPSERTVDDWLYEYLDFVDAADRHGSARVWGILGASGGAFGVGLLVGGLNCMIGARLPSSAVHFFAYALLMALTVPAAAFLPMYLSRKREPVGQALKALRLVRADPCAMLSAATAFLAGAASSAVSDFLLWQMQDHGSGELHMGLALSTALLSQVIFLILVAPRTTRFLSHGTAMAVGAASLGLQCLYYSFLWSPWSVLPAQALSCLSAGALWRAVEGQCGGVATPGTERWVRGVVRELAAGLGAGLGSLASGFTVERFGVAVLFRGASAVLLLWGLCLPVILSRLPRRRRINYSRLLAAEASEQSESESEPEQESDWLVKAMQEDKSTTKNNNRH</sequence>
<dbReference type="PANTHER" id="PTHR16172">
    <property type="entry name" value="MAJOR FACILITATOR SUPERFAMILY DOMAIN-CONTAINING PROTEIN 6-LIKE"/>
    <property type="match status" value="1"/>
</dbReference>
<evidence type="ECO:0000256" key="3">
    <source>
        <dbReference type="ARBA" id="ARBA00022692"/>
    </source>
</evidence>
<dbReference type="InterPro" id="IPR024989">
    <property type="entry name" value="MFS_assoc_dom"/>
</dbReference>
<keyword evidence="5 7" id="KW-0472">Membrane</keyword>
<evidence type="ECO:0000256" key="6">
    <source>
        <dbReference type="SAM" id="MobiDB-lite"/>
    </source>
</evidence>
<feature type="compositionally biased region" description="Polar residues" evidence="6">
    <location>
        <begin position="173"/>
        <end position="182"/>
    </location>
</feature>